<comment type="caution">
    <text evidence="6">The sequence shown here is derived from an EMBL/GenBank/DDBJ whole genome shotgun (WGS) entry which is preliminary data.</text>
</comment>
<dbReference type="PANTHER" id="PTHR24173:SF74">
    <property type="entry name" value="ANKYRIN REPEAT DOMAIN-CONTAINING PROTEIN 16"/>
    <property type="match status" value="1"/>
</dbReference>
<keyword evidence="4" id="KW-0732">Signal</keyword>
<dbReference type="Gene3D" id="1.25.40.20">
    <property type="entry name" value="Ankyrin repeat-containing domain"/>
    <property type="match status" value="1"/>
</dbReference>
<dbReference type="PANTHER" id="PTHR24173">
    <property type="entry name" value="ANKYRIN REPEAT CONTAINING"/>
    <property type="match status" value="1"/>
</dbReference>
<dbReference type="PROSITE" id="PS50088">
    <property type="entry name" value="ANK_REPEAT"/>
    <property type="match status" value="2"/>
</dbReference>
<name>A0A560FMU2_9PROT</name>
<evidence type="ECO:0000256" key="4">
    <source>
        <dbReference type="SAM" id="SignalP"/>
    </source>
</evidence>
<accession>A0A560FMU2</accession>
<evidence type="ECO:0000256" key="3">
    <source>
        <dbReference type="PROSITE-ProRule" id="PRU00023"/>
    </source>
</evidence>
<proteinExistence type="predicted"/>
<dbReference type="AlphaFoldDB" id="A0A560FMU2"/>
<feature type="domain" description="Lysozyme inhibitor LprI-like N-terminal" evidence="5">
    <location>
        <begin position="35"/>
        <end position="115"/>
    </location>
</feature>
<dbReference type="SUPFAM" id="SSF48403">
    <property type="entry name" value="Ankyrin repeat"/>
    <property type="match status" value="1"/>
</dbReference>
<evidence type="ECO:0000313" key="6">
    <source>
        <dbReference type="EMBL" id="TWB22922.1"/>
    </source>
</evidence>
<dbReference type="InterPro" id="IPR036770">
    <property type="entry name" value="Ankyrin_rpt-contain_sf"/>
</dbReference>
<dbReference type="PROSITE" id="PS50297">
    <property type="entry name" value="ANK_REP_REGION"/>
    <property type="match status" value="2"/>
</dbReference>
<evidence type="ECO:0000313" key="7">
    <source>
        <dbReference type="Proteomes" id="UP000316545"/>
    </source>
</evidence>
<reference evidence="6 7" key="1">
    <citation type="submission" date="2019-06" db="EMBL/GenBank/DDBJ databases">
        <title>Genomic Encyclopedia of Type Strains, Phase IV (KMG-V): Genome sequencing to study the core and pangenomes of soil and plant-associated prokaryotes.</title>
        <authorList>
            <person name="Whitman W."/>
        </authorList>
    </citation>
    <scope>NUCLEOTIDE SEQUENCE [LARGE SCALE GENOMIC DNA]</scope>
    <source>
        <strain evidence="6 7">BR 11865</strain>
    </source>
</reference>
<gene>
    <name evidence="6" type="ORF">FBZ88_11568</name>
</gene>
<dbReference type="EMBL" id="VITO01000015">
    <property type="protein sequence ID" value="TWB22922.1"/>
    <property type="molecule type" value="Genomic_DNA"/>
</dbReference>
<feature type="signal peptide" evidence="4">
    <location>
        <begin position="1"/>
        <end position="23"/>
    </location>
</feature>
<keyword evidence="2 3" id="KW-0040">ANK repeat</keyword>
<sequence>MLARLAPLAAALLLMCAPLGVQAAVNAGEGPSFNCAAAATTVEKAICGDAPLAALDRQVDATYRTLLATAGKWKDDLALTQRLWLRQRADCFAGSAVAVPDGPGITCLAREYAARLDSLRAFAIVIRDDPGSQGATAMVVKWTYAGMLAAPRLAEGLFRKFQTAQAKAGLVLVLRLTTQDPSAYEAEIQQLLDEIASAKETEDFHLDQEFYDGSVASLAPFVRAAAGPVELPCGLFEREPDLFLAVRPMWGGGRDNFLPSARCGMGREVMPSSVAALAQALSVFDGGGFDRCTGSLRIFYGRHDAMMEAILLVAPRRLLDRTATPNADHDLATTPLQGWAYLSPWNRRQFDHIQALFLKARGDLAEHYRARYGLTLEEARQAAQIGMNERFEWTTRARPEPLAVAIMDADARPSLAEVLASGLPPQAAGAEPPLSLAVIRPAALAPLLAAGAPVDAVNAFGKTPLMTAAQFNAPDVVRALLTAKAAVNQQSLAPDRITDNSPLNDQTGAGGCGTYAITHGQRTALMYAAANAGLPVIEALLAAGADTALKDSTGLTALDYLEGRGPVPANPLLTGAELATAQTLLIPRRH</sequence>
<evidence type="ECO:0000256" key="2">
    <source>
        <dbReference type="ARBA" id="ARBA00023043"/>
    </source>
</evidence>
<evidence type="ECO:0000259" key="5">
    <source>
        <dbReference type="Pfam" id="PF07007"/>
    </source>
</evidence>
<dbReference type="InterPro" id="IPR002110">
    <property type="entry name" value="Ankyrin_rpt"/>
</dbReference>
<dbReference type="Pfam" id="PF07007">
    <property type="entry name" value="LprI"/>
    <property type="match status" value="1"/>
</dbReference>
<keyword evidence="1" id="KW-0677">Repeat</keyword>
<dbReference type="Proteomes" id="UP000316545">
    <property type="component" value="Unassembled WGS sequence"/>
</dbReference>
<keyword evidence="7" id="KW-1185">Reference proteome</keyword>
<dbReference type="InterPro" id="IPR009739">
    <property type="entry name" value="LprI-like_N"/>
</dbReference>
<feature type="repeat" description="ANK" evidence="3">
    <location>
        <begin position="520"/>
        <end position="552"/>
    </location>
</feature>
<dbReference type="Gene3D" id="1.20.1270.180">
    <property type="match status" value="1"/>
</dbReference>
<feature type="repeat" description="ANK" evidence="3">
    <location>
        <begin position="460"/>
        <end position="492"/>
    </location>
</feature>
<dbReference type="Pfam" id="PF00023">
    <property type="entry name" value="Ank"/>
    <property type="match status" value="2"/>
</dbReference>
<dbReference type="SMART" id="SM00248">
    <property type="entry name" value="ANK"/>
    <property type="match status" value="2"/>
</dbReference>
<protein>
    <submittedName>
        <fullName evidence="6">Ankyrin repeat protein</fullName>
    </submittedName>
</protein>
<organism evidence="6 7">
    <name type="scientific">Nitrospirillum amazonense</name>
    <dbReference type="NCBI Taxonomy" id="28077"/>
    <lineage>
        <taxon>Bacteria</taxon>
        <taxon>Pseudomonadati</taxon>
        <taxon>Pseudomonadota</taxon>
        <taxon>Alphaproteobacteria</taxon>
        <taxon>Rhodospirillales</taxon>
        <taxon>Azospirillaceae</taxon>
        <taxon>Nitrospirillum</taxon>
    </lineage>
</organism>
<evidence type="ECO:0000256" key="1">
    <source>
        <dbReference type="ARBA" id="ARBA00022737"/>
    </source>
</evidence>
<feature type="chain" id="PRO_5021744725" evidence="4">
    <location>
        <begin position="24"/>
        <end position="590"/>
    </location>
</feature>